<dbReference type="GO" id="GO:0051536">
    <property type="term" value="F:iron-sulfur cluster binding"/>
    <property type="evidence" value="ECO:0007669"/>
    <property type="project" value="UniProtKB-KW"/>
</dbReference>
<comment type="subcellular location">
    <subcellularLocation>
        <location evidence="1">Mitochondrion</location>
    </subcellularLocation>
</comment>
<evidence type="ECO:0000256" key="1">
    <source>
        <dbReference type="ARBA" id="ARBA00004173"/>
    </source>
</evidence>
<evidence type="ECO:0000256" key="2">
    <source>
        <dbReference type="ARBA" id="ARBA00022723"/>
    </source>
</evidence>
<sequence>MLGLSRAFHTAACASCRLRATISAKLFARSRRYVFPALQQRREFSGSMIWNKVKNAGSRDRLNTFEKEQAEYERVRTMMADEGGSTQEDANRDDLLGLDAIDVGPDSPLTTEEIVQVVRKAFGDSLPEGLLNEEQYLVYERLYGKPLPTLPLSEELIDGEDIASERLMGTTLIREGQDGELEEVEISEVEEEMDGFEDERALQDEPGKKVKFTFDDMKLARDMEAAFSREQHEQSLEAADEEEHGPRAHHLTVENRFGPSPSTVYLPKETFVDPATILLSGMPSVHLTDAAHRTFGGVGLPYSASTPNRAKTMQQKPIALDAQQNGMSPIEGDVYMAAVMPAVFASVTSVLAETRKRLGTQWAEDIVKKAMAGQLRILDAGGAGAGILAVREVLRAEWERMNEDSSTSLAQADGKVGGANASPPLGLATVLAGSNVLRKRASQLLDNTTFIPRLPDYIHAENAPATGKFDIIIAPHTLWPLREDYMRKRHMQNLWSMLSTEAGVLLLLEKGMPRGFELIAAARDMLLDDHIASPGSETAHIRLDEPAISWEGEAEDEISKEPRPSTRAKNAGMIIAPCTNHEPCPMYQPKGLVKGRKSLCQFQQRYIRPPFLQKILGARDKNFEDIEFSYLSVMRGRDLRTSKNLVQSEEANEQAFVGYADAESATPHSLTLPRLVLPPIKRRGHVIFDVCTSAGTLERWTVPRSFGKQAFRDARKAAWGDLWALGAKTRIARQALVSKHTDKGDLDIKATRVRRTGPIHGESLARSAKGPGVDDDGRLVFGGETKPEKTGRGDGGKMRTGKVKGIRDKRDKKGTGNGRGRNRDVEG</sequence>
<dbReference type="InterPro" id="IPR015324">
    <property type="entry name" value="Ribosomal_Rsm22-like"/>
</dbReference>
<evidence type="ECO:0000256" key="4">
    <source>
        <dbReference type="ARBA" id="ARBA00023004"/>
    </source>
</evidence>
<keyword evidence="3" id="KW-0809">Transit peptide</keyword>
<name>A0AAQ3R540_9PEZI</name>
<feature type="compositionally biased region" description="Basic and acidic residues" evidence="8">
    <location>
        <begin position="785"/>
        <end position="797"/>
    </location>
</feature>
<organism evidence="9 10">
    <name type="scientific">Acrodontium crateriforme</name>
    <dbReference type="NCBI Taxonomy" id="150365"/>
    <lineage>
        <taxon>Eukaryota</taxon>
        <taxon>Fungi</taxon>
        <taxon>Dikarya</taxon>
        <taxon>Ascomycota</taxon>
        <taxon>Pezizomycotina</taxon>
        <taxon>Dothideomycetes</taxon>
        <taxon>Dothideomycetidae</taxon>
        <taxon>Mycosphaerellales</taxon>
        <taxon>Teratosphaeriaceae</taxon>
        <taxon>Acrodontium</taxon>
    </lineage>
</organism>
<reference evidence="9 10" key="1">
    <citation type="submission" date="2023-11" db="EMBL/GenBank/DDBJ databases">
        <title>An acidophilic fungus is an integral part of prey digestion in a carnivorous sundew plant.</title>
        <authorList>
            <person name="Tsai I.J."/>
        </authorList>
    </citation>
    <scope>NUCLEOTIDE SEQUENCE [LARGE SCALE GENOMIC DNA]</scope>
    <source>
        <strain evidence="9">169a</strain>
    </source>
</reference>
<keyword evidence="10" id="KW-1185">Reference proteome</keyword>
<dbReference type="AlphaFoldDB" id="A0AAQ3R540"/>
<protein>
    <submittedName>
        <fullName evidence="9">Uncharacterized protein</fullName>
    </submittedName>
</protein>
<dbReference type="GO" id="GO:0008168">
    <property type="term" value="F:methyltransferase activity"/>
    <property type="evidence" value="ECO:0007669"/>
    <property type="project" value="InterPro"/>
</dbReference>
<keyword evidence="6" id="KW-0496">Mitochondrion</keyword>
<keyword evidence="5" id="KW-0411">Iron-sulfur</keyword>
<dbReference type="GO" id="GO:0005763">
    <property type="term" value="C:mitochondrial small ribosomal subunit"/>
    <property type="evidence" value="ECO:0007669"/>
    <property type="project" value="TreeGrafter"/>
</dbReference>
<dbReference type="Pfam" id="PF09243">
    <property type="entry name" value="Rsm22"/>
    <property type="match status" value="2"/>
</dbReference>
<proteinExistence type="predicted"/>
<keyword evidence="4" id="KW-0408">Iron</keyword>
<evidence type="ECO:0000313" key="9">
    <source>
        <dbReference type="EMBL" id="WPH01641.1"/>
    </source>
</evidence>
<dbReference type="Proteomes" id="UP001303373">
    <property type="component" value="Chromosome 6"/>
</dbReference>
<evidence type="ECO:0000256" key="3">
    <source>
        <dbReference type="ARBA" id="ARBA00022946"/>
    </source>
</evidence>
<feature type="compositionally biased region" description="Basic and acidic residues" evidence="8">
    <location>
        <begin position="805"/>
        <end position="814"/>
    </location>
</feature>
<evidence type="ECO:0000313" key="10">
    <source>
        <dbReference type="Proteomes" id="UP001303373"/>
    </source>
</evidence>
<dbReference type="EMBL" id="CP138585">
    <property type="protein sequence ID" value="WPH01641.1"/>
    <property type="molecule type" value="Genomic_DNA"/>
</dbReference>
<evidence type="ECO:0000256" key="6">
    <source>
        <dbReference type="ARBA" id="ARBA00023128"/>
    </source>
</evidence>
<comment type="function">
    <text evidence="7">Mitochondrial ribosome (mitoribosome) assembly factor. Binds at the interface of the head and body domains of the mitochondrial small ribosomal subunit (mt-SSU), occluding the mRNA channel and preventing compaction of the head domain towards the body. Probable inactive methyltransferase: retains the characteristic folding and ability to bind S-adenosyl-L-methionine, but it probably lost its methyltransferase activity.</text>
</comment>
<dbReference type="PANTHER" id="PTHR13184:SF5">
    <property type="entry name" value="METHYLTRANSFERASE-LIKE PROTEIN 17, MITOCHONDRIAL"/>
    <property type="match status" value="1"/>
</dbReference>
<evidence type="ECO:0000256" key="8">
    <source>
        <dbReference type="SAM" id="MobiDB-lite"/>
    </source>
</evidence>
<dbReference type="InterPro" id="IPR052571">
    <property type="entry name" value="Mt_RNA_Methyltransferase"/>
</dbReference>
<gene>
    <name evidence="9" type="ORF">R9X50_00449100</name>
</gene>
<feature type="region of interest" description="Disordered" evidence="8">
    <location>
        <begin position="753"/>
        <end position="827"/>
    </location>
</feature>
<dbReference type="GO" id="GO:0003735">
    <property type="term" value="F:structural constituent of ribosome"/>
    <property type="evidence" value="ECO:0007669"/>
    <property type="project" value="TreeGrafter"/>
</dbReference>
<dbReference type="GO" id="GO:0046872">
    <property type="term" value="F:metal ion binding"/>
    <property type="evidence" value="ECO:0007669"/>
    <property type="project" value="UniProtKB-KW"/>
</dbReference>
<accession>A0AAQ3R540</accession>
<keyword evidence="2" id="KW-0479">Metal-binding</keyword>
<dbReference type="PANTHER" id="PTHR13184">
    <property type="entry name" value="37S RIBOSOMAL PROTEIN S22"/>
    <property type="match status" value="1"/>
</dbReference>
<evidence type="ECO:0000256" key="7">
    <source>
        <dbReference type="ARBA" id="ARBA00045681"/>
    </source>
</evidence>
<dbReference type="GO" id="GO:0006412">
    <property type="term" value="P:translation"/>
    <property type="evidence" value="ECO:0007669"/>
    <property type="project" value="InterPro"/>
</dbReference>
<evidence type="ECO:0000256" key="5">
    <source>
        <dbReference type="ARBA" id="ARBA00023014"/>
    </source>
</evidence>